<protein>
    <submittedName>
        <fullName evidence="2">PH domain-containing protein</fullName>
    </submittedName>
</protein>
<accession>A0ABT4WZD5</accession>
<reference evidence="2 3" key="1">
    <citation type="submission" date="2023-01" db="EMBL/GenBank/DDBJ databases">
        <title>Bacillus changyiensis sp. nov., isolated from a coastal deposit.</title>
        <authorList>
            <person name="Xiao G."/>
            <person name="Lai Q."/>
            <person name="Hu Z."/>
            <person name="Shao Z."/>
        </authorList>
    </citation>
    <scope>NUCLEOTIDE SEQUENCE [LARGE SCALE GENOMIC DNA]</scope>
    <source>
        <strain evidence="2 3">CLL-7-23</strain>
    </source>
</reference>
<dbReference type="RefSeq" id="WP_271339427.1">
    <property type="nucleotide sequence ID" value="NZ_JAQKAB010000001.1"/>
</dbReference>
<evidence type="ECO:0000259" key="1">
    <source>
        <dbReference type="Pfam" id="PF14470"/>
    </source>
</evidence>
<organism evidence="2 3">
    <name type="scientific">Bacillus changyiensis</name>
    <dbReference type="NCBI Taxonomy" id="3004103"/>
    <lineage>
        <taxon>Bacteria</taxon>
        <taxon>Bacillati</taxon>
        <taxon>Bacillota</taxon>
        <taxon>Bacilli</taxon>
        <taxon>Bacillales</taxon>
        <taxon>Bacillaceae</taxon>
        <taxon>Bacillus</taxon>
    </lineage>
</organism>
<gene>
    <name evidence="2" type="ORF">PJ311_02115</name>
</gene>
<dbReference type="Proteomes" id="UP001211894">
    <property type="component" value="Unassembled WGS sequence"/>
</dbReference>
<evidence type="ECO:0000313" key="3">
    <source>
        <dbReference type="Proteomes" id="UP001211894"/>
    </source>
</evidence>
<evidence type="ECO:0000313" key="2">
    <source>
        <dbReference type="EMBL" id="MDA7025404.1"/>
    </source>
</evidence>
<dbReference type="InterPro" id="IPR039519">
    <property type="entry name" value="YokE-like_PH"/>
</dbReference>
<name>A0ABT4WZD5_9BACI</name>
<dbReference type="Pfam" id="PF14470">
    <property type="entry name" value="bPH_3"/>
    <property type="match status" value="1"/>
</dbReference>
<comment type="caution">
    <text evidence="2">The sequence shown here is derived from an EMBL/GenBank/DDBJ whole genome shotgun (WGS) entry which is preliminary data.</text>
</comment>
<keyword evidence="3" id="KW-1185">Reference proteome</keyword>
<dbReference type="EMBL" id="JAQKAB010000001">
    <property type="protein sequence ID" value="MDA7025404.1"/>
    <property type="molecule type" value="Genomic_DNA"/>
</dbReference>
<feature type="domain" description="YokE-like PH" evidence="1">
    <location>
        <begin position="1"/>
        <end position="72"/>
    </location>
</feature>
<sequence>MLAATDKRLLFYSSLLASSFYLNIDYKTISSFRYKKGLVGGDHLIIMNDGNQEEFIYMDGCDRLQTFLKVIQATNQLSEDCLHL</sequence>
<proteinExistence type="predicted"/>